<dbReference type="PANTHER" id="PTHR36434">
    <property type="entry name" value="MEMBRANE PROTEASE YUGP-RELATED"/>
    <property type="match status" value="1"/>
</dbReference>
<reference evidence="2 3" key="2">
    <citation type="journal article" date="2010" name="Stand. Genomic Sci.">
        <title>Complete genome sequence of Syntrophothermus lipocalidus type strain (TGB-C1).</title>
        <authorList>
            <person name="Djao O.D."/>
            <person name="Zhang X."/>
            <person name="Lucas S."/>
            <person name="Lapidus A."/>
            <person name="Del Rio T.G."/>
            <person name="Nolan M."/>
            <person name="Tice H."/>
            <person name="Cheng J.F."/>
            <person name="Han C."/>
            <person name="Tapia R."/>
            <person name="Goodwin L."/>
            <person name="Pitluck S."/>
            <person name="Liolios K."/>
            <person name="Ivanova N."/>
            <person name="Mavromatis K."/>
            <person name="Mikhailova N."/>
            <person name="Ovchinnikova G."/>
            <person name="Pati A."/>
            <person name="Brambilla E."/>
            <person name="Chen A."/>
            <person name="Palaniappan K."/>
            <person name="Land M."/>
            <person name="Hauser L."/>
            <person name="Chang Y.J."/>
            <person name="Jeffries C.D."/>
            <person name="Rohde M."/>
            <person name="Sikorski J."/>
            <person name="Spring S."/>
            <person name="Goker M."/>
            <person name="Detter J.C."/>
            <person name="Woyke T."/>
            <person name="Bristow J."/>
            <person name="Eisen J.A."/>
            <person name="Markowitz V."/>
            <person name="Hugenholtz P."/>
            <person name="Kyrpides N.C."/>
            <person name="Klenk H.P."/>
        </authorList>
    </citation>
    <scope>NUCLEOTIDE SEQUENCE [LARGE SCALE GENOMIC DNA]</scope>
    <source>
        <strain evidence="3">DSM 12680 / TGB-C1</strain>
    </source>
</reference>
<accession>D7CLQ7</accession>
<protein>
    <submittedName>
        <fullName evidence="2">Peptidase membrane zinc metallopeptidase putative</fullName>
    </submittedName>
</protein>
<evidence type="ECO:0000313" key="3">
    <source>
        <dbReference type="Proteomes" id="UP000000378"/>
    </source>
</evidence>
<dbReference type="EMBL" id="CP002048">
    <property type="protein sequence ID" value="ADI01642.1"/>
    <property type="molecule type" value="Genomic_DNA"/>
</dbReference>
<keyword evidence="3" id="KW-1185">Reference proteome</keyword>
<dbReference type="KEGG" id="slp:Slip_0862"/>
<dbReference type="PANTHER" id="PTHR36434:SF1">
    <property type="entry name" value="MEMBRANE PROTEASE YUGP-RELATED"/>
    <property type="match status" value="1"/>
</dbReference>
<keyword evidence="1" id="KW-0812">Transmembrane</keyword>
<dbReference type="Pfam" id="PF04298">
    <property type="entry name" value="Zn_peptidase_2"/>
    <property type="match status" value="1"/>
</dbReference>
<evidence type="ECO:0000256" key="1">
    <source>
        <dbReference type="SAM" id="Phobius"/>
    </source>
</evidence>
<dbReference type="OrthoDB" id="9784298at2"/>
<dbReference type="HOGENOM" id="CLU_084406_0_0_9"/>
<name>D7CLQ7_SYNLT</name>
<dbReference type="RefSeq" id="WP_013175044.1">
    <property type="nucleotide sequence ID" value="NC_014220.1"/>
</dbReference>
<sequence>MFFPMDPTFILLIPAIILSLYAQIKIQSTFAKYSNVPSSSRLTGAELATRLLYGGGLRGVRVDYVPGTLTDHYDPSQQVLRLSEPVYASSSVAALGVAAHEVGHALQHGERYLPLILRNSIVPVANLASTAAFPLLFLGLILRWANLIWLGALLFTGVVLFQIITLPVELNASRRAVNLLARGGYLDSRELPMVKKVLGAAALTYVAAALMSLLNLARFLILAGLNRED</sequence>
<dbReference type="AlphaFoldDB" id="D7CLQ7"/>
<feature type="transmembrane region" description="Helical" evidence="1">
    <location>
        <begin position="197"/>
        <end position="221"/>
    </location>
</feature>
<feature type="transmembrane region" description="Helical" evidence="1">
    <location>
        <begin position="121"/>
        <end position="142"/>
    </location>
</feature>
<dbReference type="Proteomes" id="UP000000378">
    <property type="component" value="Chromosome"/>
</dbReference>
<feature type="transmembrane region" description="Helical" evidence="1">
    <location>
        <begin position="148"/>
        <end position="168"/>
    </location>
</feature>
<proteinExistence type="predicted"/>
<dbReference type="STRING" id="643648.Slip_0862"/>
<keyword evidence="1" id="KW-1133">Transmembrane helix</keyword>
<keyword evidence="1" id="KW-0472">Membrane</keyword>
<dbReference type="InterPro" id="IPR007395">
    <property type="entry name" value="Zn_peptidase_2"/>
</dbReference>
<organism evidence="2 3">
    <name type="scientific">Syntrophothermus lipocalidus (strain DSM 12680 / TGB-C1)</name>
    <dbReference type="NCBI Taxonomy" id="643648"/>
    <lineage>
        <taxon>Bacteria</taxon>
        <taxon>Bacillati</taxon>
        <taxon>Bacillota</taxon>
        <taxon>Clostridia</taxon>
        <taxon>Eubacteriales</taxon>
        <taxon>Syntrophomonadaceae</taxon>
        <taxon>Syntrophothermus</taxon>
    </lineage>
</organism>
<dbReference type="eggNOG" id="COG2738">
    <property type="taxonomic scope" value="Bacteria"/>
</dbReference>
<gene>
    <name evidence="2" type="ordered locus">Slip_0862</name>
</gene>
<evidence type="ECO:0000313" key="2">
    <source>
        <dbReference type="EMBL" id="ADI01642.1"/>
    </source>
</evidence>
<reference evidence="3" key="1">
    <citation type="journal article" date="2010" name="Stand. Genomic Sci.">
        <title>Complete genome sequence of Syntrophothermus lipocalidus type strain (TGB-C1T).</title>
        <authorList>
            <consortium name="US DOE Joint Genome Institute (JGI-PGF)"/>
            <person name="Djao O."/>
            <person name="Zhang X."/>
            <person name="Lucas S."/>
            <person name="Lapidus A."/>
            <person name="Glavina Del Rio T."/>
            <person name="Nolan M."/>
            <person name="Tice H."/>
            <person name="Cheng J."/>
            <person name="Han C."/>
            <person name="Tapia R."/>
            <person name="Goodwin L."/>
            <person name="Pitluck S."/>
            <person name="Liolios K."/>
            <person name="Ivanova N."/>
            <person name="Mavromatis K."/>
            <person name="Mikhailova N."/>
            <person name="Ovchinnikova G."/>
            <person name="Pati A."/>
            <person name="Brambilla E."/>
            <person name="Chen A."/>
            <person name="Palaniappan K."/>
            <person name="Land M."/>
            <person name="Hauser L."/>
            <person name="Chang Y."/>
            <person name="Jeffries C."/>
            <person name="Rohde M."/>
            <person name="Sikorski J."/>
            <person name="Spring S."/>
            <person name="Goker M."/>
            <person name="Detter J."/>
            <person name="Woyke T."/>
            <person name="Bristow J."/>
            <person name="Eisen J."/>
            <person name="Markowitz V."/>
            <person name="Hugenholtz P."/>
            <person name="Kyrpides N."/>
            <person name="Klenk H."/>
        </authorList>
    </citation>
    <scope>NUCLEOTIDE SEQUENCE [LARGE SCALE GENOMIC DNA]</scope>
    <source>
        <strain evidence="3">DSM 12680 / TGB-C1</strain>
    </source>
</reference>